<dbReference type="InterPro" id="IPR050273">
    <property type="entry name" value="GppA/Ppx_hydrolase"/>
</dbReference>
<reference evidence="4 5" key="1">
    <citation type="submission" date="2024-04" db="EMBL/GenBank/DDBJ databases">
        <title>Defined microbial consortia suppress multidrug-resistant proinflammatory Enterobacteriaceae via ecological control.</title>
        <authorList>
            <person name="Furuichi M."/>
            <person name="Kawaguchi T."/>
            <person name="Pust M."/>
            <person name="Yasuma K."/>
            <person name="Plichta D."/>
            <person name="Hasegawa N."/>
            <person name="Ohya T."/>
            <person name="Bhattarai S."/>
            <person name="Sasajima S."/>
            <person name="Aoto Y."/>
            <person name="Tuganbaev T."/>
            <person name="Yaginuma M."/>
            <person name="Ueda M."/>
            <person name="Okahashi N."/>
            <person name="Amafuji K."/>
            <person name="Kiridooshi Y."/>
            <person name="Sugita K."/>
            <person name="Strazar M."/>
            <person name="Skelly A."/>
            <person name="Suda W."/>
            <person name="Hattori M."/>
            <person name="Nakamoto N."/>
            <person name="Caballero S."/>
            <person name="Norman J."/>
            <person name="Olle B."/>
            <person name="Tanoue T."/>
            <person name="Arita M."/>
            <person name="Bucci V."/>
            <person name="Atarashi K."/>
            <person name="Xavier R."/>
            <person name="Honda K."/>
        </authorList>
    </citation>
    <scope>NUCLEOTIDE SEQUENCE [LARGE SCALE GENOMIC DNA]</scope>
    <source>
        <strain evidence="5">f13</strain>
    </source>
</reference>
<name>A0ABQ0B2E8_9FIRM</name>
<dbReference type="Gene3D" id="3.30.420.150">
    <property type="entry name" value="Exopolyphosphatase. Domain 2"/>
    <property type="match status" value="1"/>
</dbReference>
<dbReference type="PANTHER" id="PTHR30005:SF0">
    <property type="entry name" value="RETROGRADE REGULATION PROTEIN 2"/>
    <property type="match status" value="1"/>
</dbReference>
<evidence type="ECO:0000256" key="1">
    <source>
        <dbReference type="ARBA" id="ARBA00007125"/>
    </source>
</evidence>
<feature type="domain" description="Ppx/GppA phosphatase C-terminal" evidence="3">
    <location>
        <begin position="324"/>
        <end position="476"/>
    </location>
</feature>
<dbReference type="InterPro" id="IPR003695">
    <property type="entry name" value="Ppx_GppA_N"/>
</dbReference>
<dbReference type="CDD" id="cd24006">
    <property type="entry name" value="ASKHA_NBD_PPX_GppA"/>
    <property type="match status" value="1"/>
</dbReference>
<comment type="caution">
    <text evidence="4">The sequence shown here is derived from an EMBL/GenBank/DDBJ whole genome shotgun (WGS) entry which is preliminary data.</text>
</comment>
<dbReference type="EMBL" id="BAABXL010000001">
    <property type="protein sequence ID" value="GAA6270459.1"/>
    <property type="molecule type" value="Genomic_DNA"/>
</dbReference>
<dbReference type="PANTHER" id="PTHR30005">
    <property type="entry name" value="EXOPOLYPHOSPHATASE"/>
    <property type="match status" value="1"/>
</dbReference>
<dbReference type="SUPFAM" id="SSF53067">
    <property type="entry name" value="Actin-like ATPase domain"/>
    <property type="match status" value="2"/>
</dbReference>
<dbReference type="Proteomes" id="UP001600894">
    <property type="component" value="Unassembled WGS sequence"/>
</dbReference>
<sequence>MAVKMFAAIEIGSFALELGIYEISEKTGIRCVDSVRHVISLGNDTFSEGKISYGLADEMCSVLEDFTGIMKTYRAREYRAYGTTALREAKNSQVILEQIRVRTGLKVRIISNSEQRFISYKAIALKTGEFNRIIQKGTAIVDVGFGSAQISLFDKDTLVTTQSLPLGTLRISSQLARIPASVKDHCLHIEEIVDNELLTFRKMYLKDRHIDNLIGIGTNIAYLMRQLGMNTAADRADAAAMEVFYKRLSQMTLDQIEENFSVNSEYAPLLLPAAAVYRRVMEATGASQFWIPGIGLCDGIAAEYASSSRLIRFNHNFENDILAAARNMAKRYKCHAGHNQTLEQYALSIFDATRKFHGMGARERLLLQIAVTLHSCGKFISIRNSNESSYNLIMSTEIIGLSHLEREIIANVVRYNIRDFDYDMIQLETHIGEENTGDLNVGAITILIAKLTAILRLANSMDKTHKAKMQDCRMAIREGELVITTGYTGDLALERASFEQKADFFEEIFGIRPVLKQKRRV</sequence>
<keyword evidence="5" id="KW-1185">Reference proteome</keyword>
<evidence type="ECO:0000259" key="2">
    <source>
        <dbReference type="Pfam" id="PF02541"/>
    </source>
</evidence>
<comment type="similarity">
    <text evidence="1">Belongs to the GppA/Ppx family.</text>
</comment>
<gene>
    <name evidence="4" type="ORF">F130042H8_35190</name>
</gene>
<dbReference type="InterPro" id="IPR043129">
    <property type="entry name" value="ATPase_NBD"/>
</dbReference>
<feature type="domain" description="Ppx/GppA phosphatase N-terminal" evidence="2">
    <location>
        <begin position="21"/>
        <end position="301"/>
    </location>
</feature>
<dbReference type="Gene3D" id="1.10.3210.10">
    <property type="entry name" value="Hypothetical protein af1432"/>
    <property type="match status" value="1"/>
</dbReference>
<dbReference type="Pfam" id="PF21447">
    <property type="entry name" value="Ppx-GppA_III"/>
    <property type="match status" value="1"/>
</dbReference>
<dbReference type="SUPFAM" id="SSF109604">
    <property type="entry name" value="HD-domain/PDEase-like"/>
    <property type="match status" value="1"/>
</dbReference>
<organism evidence="4 5">
    <name type="scientific">Enterocloster alcoholdehydrogenati</name>
    <dbReference type="NCBI Taxonomy" id="2547410"/>
    <lineage>
        <taxon>Bacteria</taxon>
        <taxon>Bacillati</taxon>
        <taxon>Bacillota</taxon>
        <taxon>Clostridia</taxon>
        <taxon>Lachnospirales</taxon>
        <taxon>Lachnospiraceae</taxon>
        <taxon>Enterocloster</taxon>
    </lineage>
</organism>
<accession>A0ABQ0B2E8</accession>
<evidence type="ECO:0000313" key="5">
    <source>
        <dbReference type="Proteomes" id="UP001600894"/>
    </source>
</evidence>
<evidence type="ECO:0000313" key="4">
    <source>
        <dbReference type="EMBL" id="GAA6270459.1"/>
    </source>
</evidence>
<dbReference type="RefSeq" id="WP_176254825.1">
    <property type="nucleotide sequence ID" value="NZ_BAABXL010000001.1"/>
</dbReference>
<evidence type="ECO:0000259" key="3">
    <source>
        <dbReference type="Pfam" id="PF21447"/>
    </source>
</evidence>
<dbReference type="InterPro" id="IPR048950">
    <property type="entry name" value="Ppx_GppA_C"/>
</dbReference>
<dbReference type="Gene3D" id="3.30.420.40">
    <property type="match status" value="1"/>
</dbReference>
<protein>
    <submittedName>
        <fullName evidence="4">HD domain-containing protein</fullName>
    </submittedName>
</protein>
<proteinExistence type="inferred from homology"/>
<dbReference type="Pfam" id="PF02541">
    <property type="entry name" value="Ppx-GppA"/>
    <property type="match status" value="1"/>
</dbReference>